<keyword evidence="2" id="KW-1003">Cell membrane</keyword>
<gene>
    <name evidence="7" type="ORF">EDC44_14216</name>
</gene>
<keyword evidence="5 6" id="KW-0472">Membrane</keyword>
<sequence>MENIAKMLFDLCRSLAILFLMLFLGECISGFIRIGVPASIWGLLLLFICLVVRIIKLHWIEFSAKLLIRYMAVLFIPVSVGIIKYSDLLMSEAKALLIPNIVSTCITLVVIGFLSDYIFSRSSFKHLRKKVLKRQAKNNV</sequence>
<evidence type="ECO:0000256" key="4">
    <source>
        <dbReference type="ARBA" id="ARBA00022989"/>
    </source>
</evidence>
<dbReference type="NCBIfam" id="NF002494">
    <property type="entry name" value="PRK01821.1"/>
    <property type="match status" value="1"/>
</dbReference>
<proteinExistence type="predicted"/>
<dbReference type="PANTHER" id="PTHR33931">
    <property type="entry name" value="HOLIN-LIKE PROTEIN CIDA-RELATED"/>
    <property type="match status" value="1"/>
</dbReference>
<keyword evidence="4 6" id="KW-1133">Transmembrane helix</keyword>
<comment type="caution">
    <text evidence="7">The sequence shown here is derived from an EMBL/GenBank/DDBJ whole genome shotgun (WGS) entry which is preliminary data.</text>
</comment>
<keyword evidence="3 6" id="KW-0812">Transmembrane</keyword>
<evidence type="ECO:0000256" key="6">
    <source>
        <dbReference type="SAM" id="Phobius"/>
    </source>
</evidence>
<dbReference type="EMBL" id="SLYB01000042">
    <property type="protein sequence ID" value="TCP90107.1"/>
    <property type="molecule type" value="Genomic_DNA"/>
</dbReference>
<protein>
    <submittedName>
        <fullName evidence="7">Holin-like protein</fullName>
    </submittedName>
</protein>
<keyword evidence="8" id="KW-1185">Reference proteome</keyword>
<feature type="transmembrane region" description="Helical" evidence="6">
    <location>
        <begin position="38"/>
        <end position="55"/>
    </location>
</feature>
<feature type="transmembrane region" description="Helical" evidence="6">
    <location>
        <begin position="12"/>
        <end position="32"/>
    </location>
</feature>
<organism evidence="7 8">
    <name type="scientific">Cricetibacter osteomyelitidis</name>
    <dbReference type="NCBI Taxonomy" id="1521931"/>
    <lineage>
        <taxon>Bacteria</taxon>
        <taxon>Pseudomonadati</taxon>
        <taxon>Pseudomonadota</taxon>
        <taxon>Gammaproteobacteria</taxon>
        <taxon>Pasteurellales</taxon>
        <taxon>Pasteurellaceae</taxon>
        <taxon>Cricetibacter</taxon>
    </lineage>
</organism>
<feature type="transmembrane region" description="Helical" evidence="6">
    <location>
        <begin position="97"/>
        <end position="119"/>
    </location>
</feature>
<dbReference type="InterPro" id="IPR005538">
    <property type="entry name" value="LrgA/CidA"/>
</dbReference>
<evidence type="ECO:0000313" key="7">
    <source>
        <dbReference type="EMBL" id="TCP90107.1"/>
    </source>
</evidence>
<evidence type="ECO:0000256" key="2">
    <source>
        <dbReference type="ARBA" id="ARBA00022475"/>
    </source>
</evidence>
<reference evidence="7 8" key="1">
    <citation type="submission" date="2019-03" db="EMBL/GenBank/DDBJ databases">
        <title>Genomic Encyclopedia of Type Strains, Phase IV (KMG-IV): sequencing the most valuable type-strain genomes for metagenomic binning, comparative biology and taxonomic classification.</title>
        <authorList>
            <person name="Goeker M."/>
        </authorList>
    </citation>
    <scope>NUCLEOTIDE SEQUENCE [LARGE SCALE GENOMIC DNA]</scope>
    <source>
        <strain evidence="7 8">DSM 28404</strain>
    </source>
</reference>
<dbReference type="PANTHER" id="PTHR33931:SF5">
    <property type="entry name" value="UPF0299 MEMBRANE PROTEIN YOHJ"/>
    <property type="match status" value="1"/>
</dbReference>
<dbReference type="Proteomes" id="UP000295763">
    <property type="component" value="Unassembled WGS sequence"/>
</dbReference>
<evidence type="ECO:0000256" key="3">
    <source>
        <dbReference type="ARBA" id="ARBA00022692"/>
    </source>
</evidence>
<evidence type="ECO:0000256" key="5">
    <source>
        <dbReference type="ARBA" id="ARBA00023136"/>
    </source>
</evidence>
<dbReference type="Pfam" id="PF03788">
    <property type="entry name" value="LrgA"/>
    <property type="match status" value="1"/>
</dbReference>
<dbReference type="AlphaFoldDB" id="A0A4R2SJT5"/>
<comment type="subcellular location">
    <subcellularLocation>
        <location evidence="1">Cell membrane</location>
        <topology evidence="1">Multi-pass membrane protein</topology>
    </subcellularLocation>
</comment>
<dbReference type="GO" id="GO:0005886">
    <property type="term" value="C:plasma membrane"/>
    <property type="evidence" value="ECO:0007669"/>
    <property type="project" value="UniProtKB-SubCell"/>
</dbReference>
<feature type="transmembrane region" description="Helical" evidence="6">
    <location>
        <begin position="67"/>
        <end position="85"/>
    </location>
</feature>
<accession>A0A4R2SJT5</accession>
<name>A0A4R2SJT5_9PAST</name>
<evidence type="ECO:0000256" key="1">
    <source>
        <dbReference type="ARBA" id="ARBA00004651"/>
    </source>
</evidence>
<evidence type="ECO:0000313" key="8">
    <source>
        <dbReference type="Proteomes" id="UP000295763"/>
    </source>
</evidence>